<keyword evidence="2" id="KW-1185">Reference proteome</keyword>
<evidence type="ECO:0000313" key="2">
    <source>
        <dbReference type="Proteomes" id="UP001224122"/>
    </source>
</evidence>
<reference evidence="1 2" key="1">
    <citation type="submission" date="2023-07" db="EMBL/GenBank/DDBJ databases">
        <title>Genomic Encyclopedia of Type Strains, Phase IV (KMG-IV): sequencing the most valuable type-strain genomes for metagenomic binning, comparative biology and taxonomic classification.</title>
        <authorList>
            <person name="Goeker M."/>
        </authorList>
    </citation>
    <scope>NUCLEOTIDE SEQUENCE [LARGE SCALE GENOMIC DNA]</scope>
    <source>
        <strain evidence="1 2">DSM 27594</strain>
    </source>
</reference>
<dbReference type="EMBL" id="JAUSTW010000005">
    <property type="protein sequence ID" value="MDQ0199923.1"/>
    <property type="molecule type" value="Genomic_DNA"/>
</dbReference>
<evidence type="ECO:0000313" key="1">
    <source>
        <dbReference type="EMBL" id="MDQ0199923.1"/>
    </source>
</evidence>
<gene>
    <name evidence="1" type="ORF">J2S10_003106</name>
</gene>
<organism evidence="1 2">
    <name type="scientific">Neobacillus ginsengisoli</name>
    <dbReference type="NCBI Taxonomy" id="904295"/>
    <lineage>
        <taxon>Bacteria</taxon>
        <taxon>Bacillati</taxon>
        <taxon>Bacillota</taxon>
        <taxon>Bacilli</taxon>
        <taxon>Bacillales</taxon>
        <taxon>Bacillaceae</taxon>
        <taxon>Neobacillus</taxon>
    </lineage>
</organism>
<proteinExistence type="predicted"/>
<accession>A0ABT9XWG7</accession>
<name>A0ABT9XWG7_9BACI</name>
<dbReference type="Proteomes" id="UP001224122">
    <property type="component" value="Unassembled WGS sequence"/>
</dbReference>
<comment type="caution">
    <text evidence="1">The sequence shown here is derived from an EMBL/GenBank/DDBJ whole genome shotgun (WGS) entry which is preliminary data.</text>
</comment>
<sequence>MAKIESLTKWRKLERGTSIFIYNLLKNFVFEPKPTRETDRFTWKSCSWMAEDEWNRNSKRQQEGIDLALKNGLPPYCPPLVLYVYS</sequence>
<protein>
    <submittedName>
        <fullName evidence="1">DNA invertase Pin-like site-specific DNA recombinase</fullName>
    </submittedName>
</protein>